<evidence type="ECO:0000313" key="8">
    <source>
        <dbReference type="Proteomes" id="UP000654279"/>
    </source>
</evidence>
<name>A0A926HMN7_9FIRM</name>
<reference evidence="7" key="1">
    <citation type="submission" date="2020-08" db="EMBL/GenBank/DDBJ databases">
        <title>Genome public.</title>
        <authorList>
            <person name="Liu C."/>
            <person name="Sun Q."/>
        </authorList>
    </citation>
    <scope>NUCLEOTIDE SEQUENCE</scope>
    <source>
        <strain evidence="7">NSJ-44</strain>
    </source>
</reference>
<evidence type="ECO:0000256" key="2">
    <source>
        <dbReference type="ARBA" id="ARBA00024867"/>
    </source>
</evidence>
<accession>A0A926HMN7</accession>
<dbReference type="Pfam" id="PF13487">
    <property type="entry name" value="HD_5"/>
    <property type="match status" value="1"/>
</dbReference>
<dbReference type="Pfam" id="PF00990">
    <property type="entry name" value="GGDEF"/>
    <property type="match status" value="1"/>
</dbReference>
<dbReference type="PROSITE" id="PS50887">
    <property type="entry name" value="GGDEF"/>
    <property type="match status" value="1"/>
</dbReference>
<comment type="caution">
    <text evidence="7">The sequence shown here is derived from an EMBL/GenBank/DDBJ whole genome shotgun (WGS) entry which is preliminary data.</text>
</comment>
<dbReference type="Proteomes" id="UP000654279">
    <property type="component" value="Unassembled WGS sequence"/>
</dbReference>
<comment type="function">
    <text evidence="2">May play the central regulatory role in sporulation. It may be an element of the effector pathway responsible for the activation of sporulation genes in response to nutritional stress. Spo0A may act in concert with spo0H (a sigma factor) to control the expression of some genes that are critical to the sporulation process.</text>
</comment>
<dbReference type="InterPro" id="IPR000160">
    <property type="entry name" value="GGDEF_dom"/>
</dbReference>
<dbReference type="PROSITE" id="PS51832">
    <property type="entry name" value="HD_GYP"/>
    <property type="match status" value="1"/>
</dbReference>
<dbReference type="InterPro" id="IPR052020">
    <property type="entry name" value="Cyclic_di-GMP/3'3'-cGAMP_PDE"/>
</dbReference>
<dbReference type="PANTHER" id="PTHR45228:SF4">
    <property type="entry name" value="LIPOPROTEIN"/>
    <property type="match status" value="1"/>
</dbReference>
<dbReference type="Pfam" id="PF00072">
    <property type="entry name" value="Response_reg"/>
    <property type="match status" value="1"/>
</dbReference>
<dbReference type="CDD" id="cd01949">
    <property type="entry name" value="GGDEF"/>
    <property type="match status" value="1"/>
</dbReference>
<evidence type="ECO:0000313" key="7">
    <source>
        <dbReference type="EMBL" id="MBC8529744.1"/>
    </source>
</evidence>
<feature type="domain" description="Response regulatory" evidence="4">
    <location>
        <begin position="1"/>
        <end position="109"/>
    </location>
</feature>
<evidence type="ECO:0000259" key="5">
    <source>
        <dbReference type="PROSITE" id="PS50887"/>
    </source>
</evidence>
<dbReference type="CDD" id="cd00077">
    <property type="entry name" value="HDc"/>
    <property type="match status" value="1"/>
</dbReference>
<dbReference type="SMART" id="SM00448">
    <property type="entry name" value="REC"/>
    <property type="match status" value="1"/>
</dbReference>
<dbReference type="PROSITE" id="PS50110">
    <property type="entry name" value="RESPONSE_REGULATORY"/>
    <property type="match status" value="1"/>
</dbReference>
<dbReference type="InterPro" id="IPR001789">
    <property type="entry name" value="Sig_transdc_resp-reg_receiver"/>
</dbReference>
<evidence type="ECO:0000259" key="4">
    <source>
        <dbReference type="PROSITE" id="PS50110"/>
    </source>
</evidence>
<gene>
    <name evidence="7" type="ORF">H8699_09915</name>
</gene>
<dbReference type="SUPFAM" id="SSF109604">
    <property type="entry name" value="HD-domain/PDEase-like"/>
    <property type="match status" value="1"/>
</dbReference>
<dbReference type="SMART" id="SM00267">
    <property type="entry name" value="GGDEF"/>
    <property type="match status" value="1"/>
</dbReference>
<sequence>MNRAILADMLEADYEIIEAENGVEAVSILQKRSGEISLVLLDMVMPEMDGFEVLDVMEQEHWMDSIPVIMISAESDVIQMQRAYDKGVVDFILRPFDERIVRRRVVNTILLYTNQKKLIELVAEEIWEKERVSNLMIEILSHVVEFRNEESGQHILRIHVLTELFLKHLAGKTQRYHLSPADISLIVMASALHDIGKIAVDERILNKPARLTDEEFEIIKTHTLLGAKMLDNLPIYTDEPLLKVAYQICRWHHERYDGRGYPDGLAGDDIPIAAQVVALADVYDALTSERCYKKAYSHETAVNMILEGQCGTFNPLLMECLREMDDGLEETIKKSESAQNQHELWKTMQEALRNKDVSISDRSLRQLNHERMKANFYADMSGEIQFEYTLAPEMLTLSDWGARKLGLEKIIADQKHDQAIRQIGGADKLDTISKAIRSTTPEAPVVRYECELHHDGQPRWYQIVARSIWEEGTPPKYVGAIGKAVDIHESLMRLMELEKQASYDMMTDLLNRYYAERYIKERLAKNQNAEFVLALLDLDEFKRANDTNGHLFGDRMLQHVAQLLRQAVRGSDIIARAGGDEFLVFLKYTEDTDLDAIISRIFNMLTGSYHGFKISISMGAAQTATVGYDYDRLFQAADQALYSAKKAGKGRYCYYDATMRNTLSAISPIDGQDNKAPDLRGGGVQ</sequence>
<feature type="domain" description="HD-GYP" evidence="6">
    <location>
        <begin position="129"/>
        <end position="337"/>
    </location>
</feature>
<dbReference type="InterPro" id="IPR043128">
    <property type="entry name" value="Rev_trsase/Diguanyl_cyclase"/>
</dbReference>
<dbReference type="GO" id="GO:0000160">
    <property type="term" value="P:phosphorelay signal transduction system"/>
    <property type="evidence" value="ECO:0007669"/>
    <property type="project" value="InterPro"/>
</dbReference>
<dbReference type="InterPro" id="IPR011006">
    <property type="entry name" value="CheY-like_superfamily"/>
</dbReference>
<dbReference type="Gene3D" id="3.40.50.2300">
    <property type="match status" value="1"/>
</dbReference>
<dbReference type="EMBL" id="JACRSO010000004">
    <property type="protein sequence ID" value="MBC8529744.1"/>
    <property type="molecule type" value="Genomic_DNA"/>
</dbReference>
<dbReference type="SUPFAM" id="SSF52172">
    <property type="entry name" value="CheY-like"/>
    <property type="match status" value="1"/>
</dbReference>
<dbReference type="InterPro" id="IPR037522">
    <property type="entry name" value="HD_GYP_dom"/>
</dbReference>
<dbReference type="NCBIfam" id="TIGR00254">
    <property type="entry name" value="GGDEF"/>
    <property type="match status" value="1"/>
</dbReference>
<keyword evidence="3" id="KW-0597">Phosphoprotein</keyword>
<feature type="domain" description="GGDEF" evidence="5">
    <location>
        <begin position="529"/>
        <end position="657"/>
    </location>
</feature>
<dbReference type="SUPFAM" id="SSF55073">
    <property type="entry name" value="Nucleotide cyclase"/>
    <property type="match status" value="1"/>
</dbReference>
<dbReference type="SMART" id="SM00471">
    <property type="entry name" value="HDc"/>
    <property type="match status" value="1"/>
</dbReference>
<evidence type="ECO:0000256" key="3">
    <source>
        <dbReference type="PROSITE-ProRule" id="PRU00169"/>
    </source>
</evidence>
<protein>
    <recommendedName>
        <fullName evidence="1">Stage 0 sporulation protein A homolog</fullName>
    </recommendedName>
</protein>
<dbReference type="PANTHER" id="PTHR45228">
    <property type="entry name" value="CYCLIC DI-GMP PHOSPHODIESTERASE TM_0186-RELATED"/>
    <property type="match status" value="1"/>
</dbReference>
<proteinExistence type="predicted"/>
<dbReference type="InterPro" id="IPR029787">
    <property type="entry name" value="Nucleotide_cyclase"/>
</dbReference>
<dbReference type="AlphaFoldDB" id="A0A926HMN7"/>
<feature type="modified residue" description="4-aspartylphosphate" evidence="3">
    <location>
        <position position="42"/>
    </location>
</feature>
<keyword evidence="8" id="KW-1185">Reference proteome</keyword>
<evidence type="ECO:0000256" key="1">
    <source>
        <dbReference type="ARBA" id="ARBA00018672"/>
    </source>
</evidence>
<evidence type="ECO:0000259" key="6">
    <source>
        <dbReference type="PROSITE" id="PS51832"/>
    </source>
</evidence>
<dbReference type="InterPro" id="IPR003607">
    <property type="entry name" value="HD/PDEase_dom"/>
</dbReference>
<dbReference type="Gene3D" id="1.10.3210.10">
    <property type="entry name" value="Hypothetical protein af1432"/>
    <property type="match status" value="1"/>
</dbReference>
<dbReference type="Gene3D" id="3.30.70.270">
    <property type="match status" value="1"/>
</dbReference>
<organism evidence="7 8">
    <name type="scientific">Luoshenia tenuis</name>
    <dbReference type="NCBI Taxonomy" id="2763654"/>
    <lineage>
        <taxon>Bacteria</taxon>
        <taxon>Bacillati</taxon>
        <taxon>Bacillota</taxon>
        <taxon>Clostridia</taxon>
        <taxon>Christensenellales</taxon>
        <taxon>Christensenellaceae</taxon>
        <taxon>Luoshenia</taxon>
    </lineage>
</organism>